<dbReference type="PANTHER" id="PTHR39190:SF1">
    <property type="entry name" value="FLAGELLAR ASSEMBLY FACTOR FLIW"/>
    <property type="match status" value="1"/>
</dbReference>
<keyword evidence="5" id="KW-0966">Cell projection</keyword>
<name>A0A8J7LUM4_9BACT</name>
<comment type="subunit">
    <text evidence="4">Interacts with translational regulator CsrA and flagellin(s).</text>
</comment>
<dbReference type="SUPFAM" id="SSF141457">
    <property type="entry name" value="BH3618-like"/>
    <property type="match status" value="1"/>
</dbReference>
<dbReference type="GO" id="GO:0005737">
    <property type="term" value="C:cytoplasm"/>
    <property type="evidence" value="ECO:0007669"/>
    <property type="project" value="UniProtKB-SubCell"/>
</dbReference>
<evidence type="ECO:0000313" key="5">
    <source>
        <dbReference type="EMBL" id="MBJ6724829.1"/>
    </source>
</evidence>
<protein>
    <recommendedName>
        <fullName evidence="4">Flagellar assembly factor FliW</fullName>
    </recommendedName>
</protein>
<comment type="function">
    <text evidence="4">Acts as an anti-CsrA protein, binds CsrA and prevents it from repressing translation of its target genes, one of which is flagellin. Binds to flagellin and participates in the assembly of the flagellum.</text>
</comment>
<comment type="similarity">
    <text evidence="4">Belongs to the FliW family.</text>
</comment>
<dbReference type="HAMAP" id="MF_01185">
    <property type="entry name" value="FliW"/>
    <property type="match status" value="1"/>
</dbReference>
<reference evidence="5" key="1">
    <citation type="submission" date="2020-12" db="EMBL/GenBank/DDBJ databases">
        <title>Geomonas sp. Red875, isolated from river sediment.</title>
        <authorList>
            <person name="Xu Z."/>
            <person name="Zhang Z."/>
            <person name="Masuda Y."/>
            <person name="Itoh H."/>
            <person name="Senoo K."/>
        </authorList>
    </citation>
    <scope>NUCLEOTIDE SEQUENCE</scope>
    <source>
        <strain evidence="5">Red875</strain>
    </source>
</reference>
<dbReference type="Proteomes" id="UP000636888">
    <property type="component" value="Unassembled WGS sequence"/>
</dbReference>
<evidence type="ECO:0000256" key="4">
    <source>
        <dbReference type="HAMAP-Rule" id="MF_01185"/>
    </source>
</evidence>
<evidence type="ECO:0000256" key="1">
    <source>
        <dbReference type="ARBA" id="ARBA00022490"/>
    </source>
</evidence>
<keyword evidence="3 4" id="KW-0810">Translation regulation</keyword>
<dbReference type="InterPro" id="IPR024046">
    <property type="entry name" value="Flagellar_assmbl_FliW_dom_sf"/>
</dbReference>
<evidence type="ECO:0000256" key="3">
    <source>
        <dbReference type="ARBA" id="ARBA00022845"/>
    </source>
</evidence>
<dbReference type="Gene3D" id="2.30.290.10">
    <property type="entry name" value="BH3618-like"/>
    <property type="match status" value="1"/>
</dbReference>
<dbReference type="GO" id="GO:0006417">
    <property type="term" value="P:regulation of translation"/>
    <property type="evidence" value="ECO:0007669"/>
    <property type="project" value="UniProtKB-KW"/>
</dbReference>
<dbReference type="RefSeq" id="WP_199383802.1">
    <property type="nucleotide sequence ID" value="NZ_JAEMHM010000006.1"/>
</dbReference>
<sequence length="152" mass="16976">MKVPSTRFGEQEIEEEKVIRMPEGMLGFPDKRFVLLTPPKPGPFLWFQSAEDPNLAFVVVDAKECVPELTFPLTSDEFQKLELDPERPDLIFLLVVTMAPDPLDITVNLQGPIALNAEKLIAKQIVLDGVNYTTRHPFFAPAARQAAGRDTA</sequence>
<evidence type="ECO:0000256" key="2">
    <source>
        <dbReference type="ARBA" id="ARBA00022795"/>
    </source>
</evidence>
<dbReference type="EMBL" id="JAEMHM010000006">
    <property type="protein sequence ID" value="MBJ6724829.1"/>
    <property type="molecule type" value="Genomic_DNA"/>
</dbReference>
<keyword evidence="5" id="KW-0969">Cilium</keyword>
<comment type="caution">
    <text evidence="5">The sequence shown here is derived from an EMBL/GenBank/DDBJ whole genome shotgun (WGS) entry which is preliminary data.</text>
</comment>
<dbReference type="InterPro" id="IPR003775">
    <property type="entry name" value="Flagellar_assembly_factor_FliW"/>
</dbReference>
<dbReference type="AlphaFoldDB" id="A0A8J7LUM4"/>
<accession>A0A8J7LUM4</accession>
<keyword evidence="2 4" id="KW-1005">Bacterial flagellum biogenesis</keyword>
<organism evidence="5 6">
    <name type="scientific">Geomesophilobacter sediminis</name>
    <dbReference type="NCBI Taxonomy" id="2798584"/>
    <lineage>
        <taxon>Bacteria</taxon>
        <taxon>Pseudomonadati</taxon>
        <taxon>Thermodesulfobacteriota</taxon>
        <taxon>Desulfuromonadia</taxon>
        <taxon>Geobacterales</taxon>
        <taxon>Geobacteraceae</taxon>
        <taxon>Geomesophilobacter</taxon>
    </lineage>
</organism>
<keyword evidence="1 4" id="KW-0963">Cytoplasm</keyword>
<keyword evidence="5" id="KW-0282">Flagellum</keyword>
<proteinExistence type="inferred from homology"/>
<dbReference type="Pfam" id="PF02623">
    <property type="entry name" value="FliW"/>
    <property type="match status" value="1"/>
</dbReference>
<evidence type="ECO:0000313" key="6">
    <source>
        <dbReference type="Proteomes" id="UP000636888"/>
    </source>
</evidence>
<keyword evidence="4" id="KW-0143">Chaperone</keyword>
<gene>
    <name evidence="4" type="primary">fliW</name>
    <name evidence="5" type="ORF">JFN93_08935</name>
</gene>
<dbReference type="PANTHER" id="PTHR39190">
    <property type="entry name" value="FLAGELLAR ASSEMBLY FACTOR FLIW"/>
    <property type="match status" value="1"/>
</dbReference>
<comment type="subcellular location">
    <subcellularLocation>
        <location evidence="4">Cytoplasm</location>
    </subcellularLocation>
</comment>
<dbReference type="GO" id="GO:0044780">
    <property type="term" value="P:bacterial-type flagellum assembly"/>
    <property type="evidence" value="ECO:0007669"/>
    <property type="project" value="UniProtKB-UniRule"/>
</dbReference>
<keyword evidence="6" id="KW-1185">Reference proteome</keyword>